<sequence>MLTIIKCVLKFQNDLYNQKFLIKTDAQSVVPLNQDVHEIILWKIIDSMGIPFLLALSISSRRANTLLHFLKCVRSRPVPPCVPVVTCFMINLHFVQVTVVFSSFCTKNFHIKNLLTRTAVFEKVGKEGTSSCSGAQKVTSLSVHLEVIPELQAYFSQKEKGDTFASIAKDNVHDIKSYEKRKDKPWKIFQCYLINGLYFQGDNTSENVYNFSKMIIKQIILIEDWDISSMKERQISLNKVPTNYTYWDYINVFSRVLYYNNERHKHTWFVKVCSKIFDEPIPNWFLKWWSYHGPTIKILPDPFLKLYKEWIYFFIEFSIPWIHKWILEVGNTEEQIPCLYRIYYNNFWDKLMKKDLKTKVLYGQELLDLITQKIQEYGIDSHTVLVADNFVKHVARRISIQDGNTEDMIKEYLEEVRRNVLLNITHYAKSDDTSMRSEMSEDAQEDTQPCGGDATKDFLINLKGKHVL</sequence>
<comment type="caution">
    <text evidence="1">The sequence shown here is derived from an EMBL/GenBank/DDBJ whole genome shotgun (WGS) entry which is preliminary data.</text>
</comment>
<protein>
    <submittedName>
        <fullName evidence="1">Uncharacterized protein</fullName>
    </submittedName>
</protein>
<organism evidence="1 2">
    <name type="scientific">Solanum commersonii</name>
    <name type="common">Commerson's wild potato</name>
    <name type="synonym">Commerson's nightshade</name>
    <dbReference type="NCBI Taxonomy" id="4109"/>
    <lineage>
        <taxon>Eukaryota</taxon>
        <taxon>Viridiplantae</taxon>
        <taxon>Streptophyta</taxon>
        <taxon>Embryophyta</taxon>
        <taxon>Tracheophyta</taxon>
        <taxon>Spermatophyta</taxon>
        <taxon>Magnoliopsida</taxon>
        <taxon>eudicotyledons</taxon>
        <taxon>Gunneridae</taxon>
        <taxon>Pentapetalae</taxon>
        <taxon>asterids</taxon>
        <taxon>lamiids</taxon>
        <taxon>Solanales</taxon>
        <taxon>Solanaceae</taxon>
        <taxon>Solanoideae</taxon>
        <taxon>Solaneae</taxon>
        <taxon>Solanum</taxon>
    </lineage>
</organism>
<dbReference type="EMBL" id="JACXVP010000005">
    <property type="protein sequence ID" value="KAG5606409.1"/>
    <property type="molecule type" value="Genomic_DNA"/>
</dbReference>
<proteinExistence type="predicted"/>
<dbReference type="PANTHER" id="PTHR48434">
    <property type="entry name" value="(RAPE) HYPOTHETICAL PROTEIN"/>
    <property type="match status" value="1"/>
</dbReference>
<dbReference type="PANTHER" id="PTHR48434:SF1">
    <property type="entry name" value="(RAPE) HYPOTHETICAL PROTEIN"/>
    <property type="match status" value="1"/>
</dbReference>
<dbReference type="Proteomes" id="UP000824120">
    <property type="component" value="Chromosome 5"/>
</dbReference>
<name>A0A9J5Z0G9_SOLCO</name>
<evidence type="ECO:0000313" key="2">
    <source>
        <dbReference type="Proteomes" id="UP000824120"/>
    </source>
</evidence>
<dbReference type="OrthoDB" id="1743486at2759"/>
<accession>A0A9J5Z0G9</accession>
<evidence type="ECO:0000313" key="1">
    <source>
        <dbReference type="EMBL" id="KAG5606409.1"/>
    </source>
</evidence>
<reference evidence="1 2" key="1">
    <citation type="submission" date="2020-09" db="EMBL/GenBank/DDBJ databases">
        <title>De no assembly of potato wild relative species, Solanum commersonii.</title>
        <authorList>
            <person name="Cho K."/>
        </authorList>
    </citation>
    <scope>NUCLEOTIDE SEQUENCE [LARGE SCALE GENOMIC DNA]</scope>
    <source>
        <strain evidence="1">LZ3.2</strain>
        <tissue evidence="1">Leaf</tissue>
    </source>
</reference>
<gene>
    <name evidence="1" type="ORF">H5410_027901</name>
</gene>
<dbReference type="AlphaFoldDB" id="A0A9J5Z0G9"/>
<keyword evidence="2" id="KW-1185">Reference proteome</keyword>